<protein>
    <submittedName>
        <fullName evidence="1">Uncharacterized protein</fullName>
    </submittedName>
</protein>
<name>A0A812YEV0_SYMPI</name>
<gene>
    <name evidence="1" type="ORF">SPIL2461_LOCUS22787</name>
</gene>
<dbReference type="OrthoDB" id="447519at2759"/>
<keyword evidence="2" id="KW-1185">Reference proteome</keyword>
<sequence length="124" mass="12960">MDASSRLRRRLRMLKSSTCLQALAAASAVPGLFPEVLQLLTLGITCRKSGAEICLAALESAMQRLPSPPLESSRTSTAMAVAVHQATEAVLKLPGSWQNPAVLKALFALWTRGLAAGPGGCFAG</sequence>
<dbReference type="EMBL" id="CAJNIZ010047645">
    <property type="protein sequence ID" value="CAE7772597.1"/>
    <property type="molecule type" value="Genomic_DNA"/>
</dbReference>
<reference evidence="1" key="1">
    <citation type="submission" date="2021-02" db="EMBL/GenBank/DDBJ databases">
        <authorList>
            <person name="Dougan E. K."/>
            <person name="Rhodes N."/>
            <person name="Thang M."/>
            <person name="Chan C."/>
        </authorList>
    </citation>
    <scope>NUCLEOTIDE SEQUENCE</scope>
</reference>
<proteinExistence type="predicted"/>
<evidence type="ECO:0000313" key="2">
    <source>
        <dbReference type="Proteomes" id="UP000649617"/>
    </source>
</evidence>
<accession>A0A812YEV0</accession>
<dbReference type="AlphaFoldDB" id="A0A812YEV0"/>
<evidence type="ECO:0000313" key="1">
    <source>
        <dbReference type="EMBL" id="CAE7772597.1"/>
    </source>
</evidence>
<dbReference type="Proteomes" id="UP000649617">
    <property type="component" value="Unassembled WGS sequence"/>
</dbReference>
<organism evidence="1 2">
    <name type="scientific">Symbiodinium pilosum</name>
    <name type="common">Dinoflagellate</name>
    <dbReference type="NCBI Taxonomy" id="2952"/>
    <lineage>
        <taxon>Eukaryota</taxon>
        <taxon>Sar</taxon>
        <taxon>Alveolata</taxon>
        <taxon>Dinophyceae</taxon>
        <taxon>Suessiales</taxon>
        <taxon>Symbiodiniaceae</taxon>
        <taxon>Symbiodinium</taxon>
    </lineage>
</organism>
<comment type="caution">
    <text evidence="1">The sequence shown here is derived from an EMBL/GenBank/DDBJ whole genome shotgun (WGS) entry which is preliminary data.</text>
</comment>